<gene>
    <name evidence="3" type="ORF">MSPICULIGERA_LOCUS12988</name>
</gene>
<keyword evidence="4" id="KW-1185">Reference proteome</keyword>
<feature type="non-terminal residue" evidence="3">
    <location>
        <position position="1"/>
    </location>
</feature>
<dbReference type="Pfam" id="PF03803">
    <property type="entry name" value="Scramblase"/>
    <property type="match status" value="1"/>
</dbReference>
<dbReference type="PANTHER" id="PTHR23248:SF63">
    <property type="entry name" value="PHOSPHOLIPID SCRAMBLASE"/>
    <property type="match status" value="1"/>
</dbReference>
<reference evidence="3" key="1">
    <citation type="submission" date="2023-06" db="EMBL/GenBank/DDBJ databases">
        <authorList>
            <person name="Delattre M."/>
        </authorList>
    </citation>
    <scope>NUCLEOTIDE SEQUENCE</scope>
    <source>
        <strain evidence="3">AF72</strain>
    </source>
</reference>
<evidence type="ECO:0000256" key="1">
    <source>
        <dbReference type="ARBA" id="ARBA00005350"/>
    </source>
</evidence>
<keyword evidence="2" id="KW-0106">Calcium</keyword>
<dbReference type="PANTHER" id="PTHR23248">
    <property type="entry name" value="PHOSPHOLIPID SCRAMBLASE-RELATED"/>
    <property type="match status" value="1"/>
</dbReference>
<evidence type="ECO:0000313" key="3">
    <source>
        <dbReference type="EMBL" id="CAJ0574658.1"/>
    </source>
</evidence>
<comment type="caution">
    <text evidence="3">The sequence shown here is derived from an EMBL/GenBank/DDBJ whole genome shotgun (WGS) entry which is preliminary data.</text>
</comment>
<sequence length="265" mass="28934">MSKNVIMQQPGAPLPPGAPVEFMPAMQTIAGVPPGLEYLTLIDKLVIQQKKSLLEAVTSWEVTNKYAIYNAAAQQVYWAYEESGCCMRQCCANARGFTLHIVDNYQKEVLTIRRPFKCCACGNCCACCLPCQSEITVESPPGNVIGIVREQFGCCSFQLSVLNADESHEDLKISGPNMCSFNWCCNCCSDKVFEILAPATNQPIGTIRKKWTGAVKEIFTDADNFVAEFPLDLEVKVKATLLAATFLVDFLAFENNEQNGGGGGG</sequence>
<organism evidence="3 4">
    <name type="scientific">Mesorhabditis spiculigera</name>
    <dbReference type="NCBI Taxonomy" id="96644"/>
    <lineage>
        <taxon>Eukaryota</taxon>
        <taxon>Metazoa</taxon>
        <taxon>Ecdysozoa</taxon>
        <taxon>Nematoda</taxon>
        <taxon>Chromadorea</taxon>
        <taxon>Rhabditida</taxon>
        <taxon>Rhabditina</taxon>
        <taxon>Rhabditomorpha</taxon>
        <taxon>Rhabditoidea</taxon>
        <taxon>Rhabditidae</taxon>
        <taxon>Mesorhabditinae</taxon>
        <taxon>Mesorhabditis</taxon>
    </lineage>
</organism>
<keyword evidence="2" id="KW-0449">Lipoprotein</keyword>
<protein>
    <recommendedName>
        <fullName evidence="2">Phospholipid scramblase</fullName>
    </recommendedName>
</protein>
<dbReference type="SUPFAM" id="SSF54518">
    <property type="entry name" value="Tubby C-terminal domain-like"/>
    <property type="match status" value="1"/>
</dbReference>
<evidence type="ECO:0000313" key="4">
    <source>
        <dbReference type="Proteomes" id="UP001177023"/>
    </source>
</evidence>
<dbReference type="InterPro" id="IPR005552">
    <property type="entry name" value="Scramblase"/>
</dbReference>
<comment type="cofactor">
    <cofactor evidence="2">
        <name>Ca(2+)</name>
        <dbReference type="ChEBI" id="CHEBI:29108"/>
    </cofactor>
</comment>
<keyword evidence="2" id="KW-0564">Palmitate</keyword>
<comment type="similarity">
    <text evidence="1 2">Belongs to the phospholipid scramblase family.</text>
</comment>
<comment type="function">
    <text evidence="2">May mediate accelerated ATP-independent bidirectional transbilayer migration of phospholipids upon binding calcium ions that results in a loss of phospholipid asymmetry in the plasma membrane.</text>
</comment>
<dbReference type="Proteomes" id="UP001177023">
    <property type="component" value="Unassembled WGS sequence"/>
</dbReference>
<evidence type="ECO:0000256" key="2">
    <source>
        <dbReference type="RuleBase" id="RU363116"/>
    </source>
</evidence>
<dbReference type="GO" id="GO:0005886">
    <property type="term" value="C:plasma membrane"/>
    <property type="evidence" value="ECO:0007669"/>
    <property type="project" value="TreeGrafter"/>
</dbReference>
<dbReference type="GO" id="GO:0017128">
    <property type="term" value="F:phospholipid scramblase activity"/>
    <property type="evidence" value="ECO:0007669"/>
    <property type="project" value="InterPro"/>
</dbReference>
<dbReference type="AlphaFoldDB" id="A0AA36CTP2"/>
<proteinExistence type="inferred from homology"/>
<dbReference type="EMBL" id="CATQJA010002632">
    <property type="protein sequence ID" value="CAJ0574658.1"/>
    <property type="molecule type" value="Genomic_DNA"/>
</dbReference>
<name>A0AA36CTP2_9BILA</name>
<accession>A0AA36CTP2</accession>
<dbReference type="InterPro" id="IPR025659">
    <property type="entry name" value="Tubby-like_C"/>
</dbReference>